<evidence type="ECO:0000256" key="1">
    <source>
        <dbReference type="SAM" id="MobiDB-lite"/>
    </source>
</evidence>
<evidence type="ECO:0000313" key="2">
    <source>
        <dbReference type="EMBL" id="NFV81335.1"/>
    </source>
</evidence>
<gene>
    <name evidence="2" type="ORF">G4223_14555</name>
</gene>
<protein>
    <submittedName>
        <fullName evidence="2">Uncharacterized protein</fullName>
    </submittedName>
</protein>
<evidence type="ECO:0000313" key="3">
    <source>
        <dbReference type="Proteomes" id="UP000480684"/>
    </source>
</evidence>
<name>A0A7C9V0A4_9PROT</name>
<reference evidence="2 3" key="1">
    <citation type="submission" date="2020-02" db="EMBL/GenBank/DDBJ databases">
        <authorList>
            <person name="Dziuba M."/>
            <person name="Kuznetsov B."/>
            <person name="Mardanov A."/>
            <person name="Ravin N."/>
            <person name="Grouzdev D."/>
        </authorList>
    </citation>
    <scope>NUCLEOTIDE SEQUENCE [LARGE SCALE GENOMIC DNA]</scope>
    <source>
        <strain evidence="2 3">SpK</strain>
    </source>
</reference>
<dbReference type="EMBL" id="JAAIYP010000039">
    <property type="protein sequence ID" value="NFV81335.1"/>
    <property type="molecule type" value="Genomic_DNA"/>
</dbReference>
<sequence>MGAPLLALVAMTVPAAAEEETNADWLGVVGDFVMAGLGPARTVEDIRRQEERAREAYLRDLSERENATEASAAPSRDEAEIEVKGVAEDEADTDADVAVAPVPDITSDVPAPVTVAVTAAAGPVPVAPEAVAHSLSKPVQQAGAPAPEAVAKPVVPVAVRVVPPPEPLVSRIAATATVDQAIRLGGSSDTYDRRFGSLGPN</sequence>
<dbReference type="Proteomes" id="UP000480684">
    <property type="component" value="Unassembled WGS sequence"/>
</dbReference>
<dbReference type="RefSeq" id="WP_163681277.1">
    <property type="nucleotide sequence ID" value="NZ_JAAIYP010000039.1"/>
</dbReference>
<feature type="compositionally biased region" description="Basic and acidic residues" evidence="1">
    <location>
        <begin position="58"/>
        <end position="67"/>
    </location>
</feature>
<organism evidence="2 3">
    <name type="scientific">Magnetospirillum aberrantis SpK</name>
    <dbReference type="NCBI Taxonomy" id="908842"/>
    <lineage>
        <taxon>Bacteria</taxon>
        <taxon>Pseudomonadati</taxon>
        <taxon>Pseudomonadota</taxon>
        <taxon>Alphaproteobacteria</taxon>
        <taxon>Rhodospirillales</taxon>
        <taxon>Rhodospirillaceae</taxon>
        <taxon>Magnetospirillum</taxon>
    </lineage>
</organism>
<proteinExistence type="predicted"/>
<feature type="region of interest" description="Disordered" evidence="1">
    <location>
        <begin position="58"/>
        <end position="82"/>
    </location>
</feature>
<dbReference type="AlphaFoldDB" id="A0A7C9V0A4"/>
<keyword evidence="3" id="KW-1185">Reference proteome</keyword>
<comment type="caution">
    <text evidence="2">The sequence shown here is derived from an EMBL/GenBank/DDBJ whole genome shotgun (WGS) entry which is preliminary data.</text>
</comment>
<accession>A0A7C9V0A4</accession>